<dbReference type="Pfam" id="PF02270">
    <property type="entry name" value="TFIIF_beta"/>
    <property type="match status" value="1"/>
</dbReference>
<keyword evidence="7" id="KW-0539">Nucleus</keyword>
<dbReference type="InterPro" id="IPR036388">
    <property type="entry name" value="WH-like_DNA-bd_sf"/>
</dbReference>
<feature type="domain" description="TFIIF beta subunit N-terminal" evidence="10">
    <location>
        <begin position="18"/>
        <end position="84"/>
    </location>
</feature>
<comment type="similarity">
    <text evidence="2">Belongs to the TFIIF beta subunit family.</text>
</comment>
<dbReference type="AlphaFoldDB" id="B4LPK5"/>
<keyword evidence="6" id="KW-0804">Transcription</keyword>
<evidence type="ECO:0000256" key="8">
    <source>
        <dbReference type="ARBA" id="ARBA00033388"/>
    </source>
</evidence>
<sequence length="247" mass="28664">MSLENQKKKKMDMSKASRGIWLVKVPNYVAQMWEQAPNDMQVATMRMEKSGDDKEPAKVKLILSQDLMQLAPDKLLASEHDLKLCKAIKGARLTGIFSTVDDTDSVMEGWVTHKMECLPICNAQYLKMKQQSIRGVRPMRSAEALNHIVKSYKPVSNHAHNKDDGKRRKDATKVLSKENIMDMLFQAFEKHQYYTLKDLQFITKQSVFVLKAILKDIGDYSKDPAHRQMWELKEEYRHYQKPESETK</sequence>
<dbReference type="InterPro" id="IPR040450">
    <property type="entry name" value="TFIIF_beta_HTH"/>
</dbReference>
<evidence type="ECO:0000256" key="1">
    <source>
        <dbReference type="ARBA" id="ARBA00004123"/>
    </source>
</evidence>
<dbReference type="InterPro" id="IPR036390">
    <property type="entry name" value="WH_DNA-bd_sf"/>
</dbReference>
<keyword evidence="4" id="KW-0805">Transcription regulation</keyword>
<dbReference type="GO" id="GO:0003677">
    <property type="term" value="F:DNA binding"/>
    <property type="evidence" value="ECO:0007669"/>
    <property type="project" value="UniProtKB-KW"/>
</dbReference>
<dbReference type="PhylomeDB" id="B4LPK5"/>
<dbReference type="HOGENOM" id="CLU_047858_1_0_1"/>
<dbReference type="PANTHER" id="PTHR10445:SF0">
    <property type="entry name" value="GENERAL TRANSCRIPTION FACTOR IIF SUBUNIT 2"/>
    <property type="match status" value="1"/>
</dbReference>
<dbReference type="SMR" id="B4LPK5"/>
<evidence type="ECO:0000256" key="2">
    <source>
        <dbReference type="ARBA" id="ARBA00009543"/>
    </source>
</evidence>
<evidence type="ECO:0000256" key="6">
    <source>
        <dbReference type="ARBA" id="ARBA00023163"/>
    </source>
</evidence>
<evidence type="ECO:0000259" key="9">
    <source>
        <dbReference type="Pfam" id="PF02270"/>
    </source>
</evidence>
<proteinExistence type="inferred from homology"/>
<keyword evidence="5" id="KW-0238">DNA-binding</keyword>
<evidence type="ECO:0000256" key="5">
    <source>
        <dbReference type="ARBA" id="ARBA00023125"/>
    </source>
</evidence>
<dbReference type="GO" id="GO:0006367">
    <property type="term" value="P:transcription initiation at RNA polymerase II promoter"/>
    <property type="evidence" value="ECO:0007669"/>
    <property type="project" value="InterPro"/>
</dbReference>
<dbReference type="SUPFAM" id="SSF50916">
    <property type="entry name" value="Rap30/74 interaction domains"/>
    <property type="match status" value="1"/>
</dbReference>
<dbReference type="CDD" id="cd07980">
    <property type="entry name" value="TFIIF_beta"/>
    <property type="match status" value="1"/>
</dbReference>
<dbReference type="STRING" id="7244.B4LPK5"/>
<dbReference type="PANTHER" id="PTHR10445">
    <property type="entry name" value="GENERAL TRANSCRIPTION FACTOR IIF SUBUNIT 2"/>
    <property type="match status" value="1"/>
</dbReference>
<feature type="domain" description="TFIIF beta subunit HTH" evidence="9">
    <location>
        <begin position="176"/>
        <end position="237"/>
    </location>
</feature>
<organism evidence="11 12">
    <name type="scientific">Drosophila virilis</name>
    <name type="common">Fruit fly</name>
    <dbReference type="NCBI Taxonomy" id="7244"/>
    <lineage>
        <taxon>Eukaryota</taxon>
        <taxon>Metazoa</taxon>
        <taxon>Ecdysozoa</taxon>
        <taxon>Arthropoda</taxon>
        <taxon>Hexapoda</taxon>
        <taxon>Insecta</taxon>
        <taxon>Pterygota</taxon>
        <taxon>Neoptera</taxon>
        <taxon>Endopterygota</taxon>
        <taxon>Diptera</taxon>
        <taxon>Brachycera</taxon>
        <taxon>Muscomorpha</taxon>
        <taxon>Ephydroidea</taxon>
        <taxon>Drosophilidae</taxon>
        <taxon>Drosophila</taxon>
    </lineage>
</organism>
<dbReference type="InterPro" id="IPR003196">
    <property type="entry name" value="TFIIF_beta"/>
</dbReference>
<evidence type="ECO:0000256" key="3">
    <source>
        <dbReference type="ARBA" id="ARBA00020815"/>
    </source>
</evidence>
<dbReference type="OMA" id="HAHNKDD"/>
<dbReference type="FunFam" id="1.10.10.10:FF:000035">
    <property type="entry name" value="General transcription factor IIF subunit 2"/>
    <property type="match status" value="1"/>
</dbReference>
<evidence type="ECO:0000256" key="7">
    <source>
        <dbReference type="ARBA" id="ARBA00023242"/>
    </source>
</evidence>
<reference evidence="11 12" key="1">
    <citation type="journal article" date="2007" name="Nature">
        <title>Evolution of genes and genomes on the Drosophila phylogeny.</title>
        <authorList>
            <consortium name="Drosophila 12 Genomes Consortium"/>
            <person name="Clark A.G."/>
            <person name="Eisen M.B."/>
            <person name="Smith D.R."/>
            <person name="Bergman C.M."/>
            <person name="Oliver B."/>
            <person name="Markow T.A."/>
            <person name="Kaufman T.C."/>
            <person name="Kellis M."/>
            <person name="Gelbart W."/>
            <person name="Iyer V.N."/>
            <person name="Pollard D.A."/>
            <person name="Sackton T.B."/>
            <person name="Larracuente A.M."/>
            <person name="Singh N.D."/>
            <person name="Abad J.P."/>
            <person name="Abt D.N."/>
            <person name="Adryan B."/>
            <person name="Aguade M."/>
            <person name="Akashi H."/>
            <person name="Anderson W.W."/>
            <person name="Aquadro C.F."/>
            <person name="Ardell D.H."/>
            <person name="Arguello R."/>
            <person name="Artieri C.G."/>
            <person name="Barbash D.A."/>
            <person name="Barker D."/>
            <person name="Barsanti P."/>
            <person name="Batterham P."/>
            <person name="Batzoglou S."/>
            <person name="Begun D."/>
            <person name="Bhutkar A."/>
            <person name="Blanco E."/>
            <person name="Bosak S.A."/>
            <person name="Bradley R.K."/>
            <person name="Brand A.D."/>
            <person name="Brent M.R."/>
            <person name="Brooks A.N."/>
            <person name="Brown R.H."/>
            <person name="Butlin R.K."/>
            <person name="Caggese C."/>
            <person name="Calvi B.R."/>
            <person name="Bernardo de Carvalho A."/>
            <person name="Caspi A."/>
            <person name="Castrezana S."/>
            <person name="Celniker S.E."/>
            <person name="Chang J.L."/>
            <person name="Chapple C."/>
            <person name="Chatterji S."/>
            <person name="Chinwalla A."/>
            <person name="Civetta A."/>
            <person name="Clifton S.W."/>
            <person name="Comeron J.M."/>
            <person name="Costello J.C."/>
            <person name="Coyne J.A."/>
            <person name="Daub J."/>
            <person name="David R.G."/>
            <person name="Delcher A.L."/>
            <person name="Delehaunty K."/>
            <person name="Do C.B."/>
            <person name="Ebling H."/>
            <person name="Edwards K."/>
            <person name="Eickbush T."/>
            <person name="Evans J.D."/>
            <person name="Filipski A."/>
            <person name="Findeiss S."/>
            <person name="Freyhult E."/>
            <person name="Fulton L."/>
            <person name="Fulton R."/>
            <person name="Garcia A.C."/>
            <person name="Gardiner A."/>
            <person name="Garfield D.A."/>
            <person name="Garvin B.E."/>
            <person name="Gibson G."/>
            <person name="Gilbert D."/>
            <person name="Gnerre S."/>
            <person name="Godfrey J."/>
            <person name="Good R."/>
            <person name="Gotea V."/>
            <person name="Gravely B."/>
            <person name="Greenberg A.J."/>
            <person name="Griffiths-Jones S."/>
            <person name="Gross S."/>
            <person name="Guigo R."/>
            <person name="Gustafson E.A."/>
            <person name="Haerty W."/>
            <person name="Hahn M.W."/>
            <person name="Halligan D.L."/>
            <person name="Halpern A.L."/>
            <person name="Halter G.M."/>
            <person name="Han M.V."/>
            <person name="Heger A."/>
            <person name="Hillier L."/>
            <person name="Hinrichs A.S."/>
            <person name="Holmes I."/>
            <person name="Hoskins R.A."/>
            <person name="Hubisz M.J."/>
            <person name="Hultmark D."/>
            <person name="Huntley M.A."/>
            <person name="Jaffe D.B."/>
            <person name="Jagadeeshan S."/>
            <person name="Jeck W.R."/>
            <person name="Johnson J."/>
            <person name="Jones C.D."/>
            <person name="Jordan W.C."/>
            <person name="Karpen G.H."/>
            <person name="Kataoka E."/>
            <person name="Keightley P.D."/>
            <person name="Kheradpour P."/>
            <person name="Kirkness E.F."/>
            <person name="Koerich L.B."/>
            <person name="Kristiansen K."/>
            <person name="Kudrna D."/>
            <person name="Kulathinal R.J."/>
            <person name="Kumar S."/>
            <person name="Kwok R."/>
            <person name="Lander E."/>
            <person name="Langley C.H."/>
            <person name="Lapoint R."/>
            <person name="Lazzaro B.P."/>
            <person name="Lee S.J."/>
            <person name="Levesque L."/>
            <person name="Li R."/>
            <person name="Lin C.F."/>
            <person name="Lin M.F."/>
            <person name="Lindblad-Toh K."/>
            <person name="Llopart A."/>
            <person name="Long M."/>
            <person name="Low L."/>
            <person name="Lozovsky E."/>
            <person name="Lu J."/>
            <person name="Luo M."/>
            <person name="Machado C.A."/>
            <person name="Makalowski W."/>
            <person name="Marzo M."/>
            <person name="Matsuda M."/>
            <person name="Matzkin L."/>
            <person name="McAllister B."/>
            <person name="McBride C.S."/>
            <person name="McKernan B."/>
            <person name="McKernan K."/>
            <person name="Mendez-Lago M."/>
            <person name="Minx P."/>
            <person name="Mollenhauer M.U."/>
            <person name="Montooth K."/>
            <person name="Mount S.M."/>
            <person name="Mu X."/>
            <person name="Myers E."/>
            <person name="Negre B."/>
            <person name="Newfeld S."/>
            <person name="Nielsen R."/>
            <person name="Noor M.A."/>
            <person name="O'Grady P."/>
            <person name="Pachter L."/>
            <person name="Papaceit M."/>
            <person name="Parisi M.J."/>
            <person name="Parisi M."/>
            <person name="Parts L."/>
            <person name="Pedersen J.S."/>
            <person name="Pesole G."/>
            <person name="Phillippy A.M."/>
            <person name="Ponting C.P."/>
            <person name="Pop M."/>
            <person name="Porcelli D."/>
            <person name="Powell J.R."/>
            <person name="Prohaska S."/>
            <person name="Pruitt K."/>
            <person name="Puig M."/>
            <person name="Quesneville H."/>
            <person name="Ram K.R."/>
            <person name="Rand D."/>
            <person name="Rasmussen M.D."/>
            <person name="Reed L.K."/>
            <person name="Reenan R."/>
            <person name="Reily A."/>
            <person name="Remington K.A."/>
            <person name="Rieger T.T."/>
            <person name="Ritchie M.G."/>
            <person name="Robin C."/>
            <person name="Rogers Y.H."/>
            <person name="Rohde C."/>
            <person name="Rozas J."/>
            <person name="Rubenfield M.J."/>
            <person name="Ruiz A."/>
            <person name="Russo S."/>
            <person name="Salzberg S.L."/>
            <person name="Sanchez-Gracia A."/>
            <person name="Saranga D.J."/>
            <person name="Sato H."/>
            <person name="Schaeffer S.W."/>
            <person name="Schatz M.C."/>
            <person name="Schlenke T."/>
            <person name="Schwartz R."/>
            <person name="Segarra C."/>
            <person name="Singh R.S."/>
            <person name="Sirot L."/>
            <person name="Sirota M."/>
            <person name="Sisneros N.B."/>
            <person name="Smith C.D."/>
            <person name="Smith T.F."/>
            <person name="Spieth J."/>
            <person name="Stage D.E."/>
            <person name="Stark A."/>
            <person name="Stephan W."/>
            <person name="Strausberg R.L."/>
            <person name="Strempel S."/>
            <person name="Sturgill D."/>
            <person name="Sutton G."/>
            <person name="Sutton G.G."/>
            <person name="Tao W."/>
            <person name="Teichmann S."/>
            <person name="Tobari Y.N."/>
            <person name="Tomimura Y."/>
            <person name="Tsolas J.M."/>
            <person name="Valente V.L."/>
            <person name="Venter E."/>
            <person name="Venter J.C."/>
            <person name="Vicario S."/>
            <person name="Vieira F.G."/>
            <person name="Vilella A.J."/>
            <person name="Villasante A."/>
            <person name="Walenz B."/>
            <person name="Wang J."/>
            <person name="Wasserman M."/>
            <person name="Watts T."/>
            <person name="Wilson D."/>
            <person name="Wilson R.K."/>
            <person name="Wing R.A."/>
            <person name="Wolfner M.F."/>
            <person name="Wong A."/>
            <person name="Wong G.K."/>
            <person name="Wu C.I."/>
            <person name="Wu G."/>
            <person name="Yamamoto D."/>
            <person name="Yang H.P."/>
            <person name="Yang S.P."/>
            <person name="Yorke J.A."/>
            <person name="Yoshida K."/>
            <person name="Zdobnov E."/>
            <person name="Zhang P."/>
            <person name="Zhang Y."/>
            <person name="Zimin A.V."/>
            <person name="Baldwin J."/>
            <person name="Abdouelleil A."/>
            <person name="Abdulkadir J."/>
            <person name="Abebe A."/>
            <person name="Abera B."/>
            <person name="Abreu J."/>
            <person name="Acer S.C."/>
            <person name="Aftuck L."/>
            <person name="Alexander A."/>
            <person name="An P."/>
            <person name="Anderson E."/>
            <person name="Anderson S."/>
            <person name="Arachi H."/>
            <person name="Azer M."/>
            <person name="Bachantsang P."/>
            <person name="Barry A."/>
            <person name="Bayul T."/>
            <person name="Berlin A."/>
            <person name="Bessette D."/>
            <person name="Bloom T."/>
            <person name="Blye J."/>
            <person name="Boguslavskiy L."/>
            <person name="Bonnet C."/>
            <person name="Boukhgalter B."/>
            <person name="Bourzgui I."/>
            <person name="Brown A."/>
            <person name="Cahill P."/>
            <person name="Channer S."/>
            <person name="Cheshatsang Y."/>
            <person name="Chuda L."/>
            <person name="Citroen M."/>
            <person name="Collymore A."/>
            <person name="Cooke P."/>
            <person name="Costello M."/>
            <person name="D'Aco K."/>
            <person name="Daza R."/>
            <person name="De Haan G."/>
            <person name="DeGray S."/>
            <person name="DeMaso C."/>
            <person name="Dhargay N."/>
            <person name="Dooley K."/>
            <person name="Dooley E."/>
            <person name="Doricent M."/>
            <person name="Dorje P."/>
            <person name="Dorjee K."/>
            <person name="Dupes A."/>
            <person name="Elong R."/>
            <person name="Falk J."/>
            <person name="Farina A."/>
            <person name="Faro S."/>
            <person name="Ferguson D."/>
            <person name="Fisher S."/>
            <person name="Foley C.D."/>
            <person name="Franke A."/>
            <person name="Friedrich D."/>
            <person name="Gadbois L."/>
            <person name="Gearin G."/>
            <person name="Gearin C.R."/>
            <person name="Giannoukos G."/>
            <person name="Goode T."/>
            <person name="Graham J."/>
            <person name="Grandbois E."/>
            <person name="Grewal S."/>
            <person name="Gyaltsen K."/>
            <person name="Hafez N."/>
            <person name="Hagos B."/>
            <person name="Hall J."/>
            <person name="Henson C."/>
            <person name="Hollinger A."/>
            <person name="Honan T."/>
            <person name="Huard M.D."/>
            <person name="Hughes L."/>
            <person name="Hurhula B."/>
            <person name="Husby M.E."/>
            <person name="Kamat A."/>
            <person name="Kanga B."/>
            <person name="Kashin S."/>
            <person name="Khazanovich D."/>
            <person name="Kisner P."/>
            <person name="Lance K."/>
            <person name="Lara M."/>
            <person name="Lee W."/>
            <person name="Lennon N."/>
            <person name="Letendre F."/>
            <person name="LeVine R."/>
            <person name="Lipovsky A."/>
            <person name="Liu X."/>
            <person name="Liu J."/>
            <person name="Liu S."/>
            <person name="Lokyitsang T."/>
            <person name="Lokyitsang Y."/>
            <person name="Lubonja R."/>
            <person name="Lui A."/>
            <person name="MacDonald P."/>
            <person name="Magnisalis V."/>
            <person name="Maru K."/>
            <person name="Matthews C."/>
            <person name="McCusker W."/>
            <person name="McDonough S."/>
            <person name="Mehta T."/>
            <person name="Meldrim J."/>
            <person name="Meneus L."/>
            <person name="Mihai O."/>
            <person name="Mihalev A."/>
            <person name="Mihova T."/>
            <person name="Mittelman R."/>
            <person name="Mlenga V."/>
            <person name="Montmayeur A."/>
            <person name="Mulrain L."/>
            <person name="Navidi A."/>
            <person name="Naylor J."/>
            <person name="Negash T."/>
            <person name="Nguyen T."/>
            <person name="Nguyen N."/>
            <person name="Nicol R."/>
            <person name="Norbu C."/>
            <person name="Norbu N."/>
            <person name="Novod N."/>
            <person name="O'Neill B."/>
            <person name="Osman S."/>
            <person name="Markiewicz E."/>
            <person name="Oyono O.L."/>
            <person name="Patti C."/>
            <person name="Phunkhang P."/>
            <person name="Pierre F."/>
            <person name="Priest M."/>
            <person name="Raghuraman S."/>
            <person name="Rege F."/>
            <person name="Reyes R."/>
            <person name="Rise C."/>
            <person name="Rogov P."/>
            <person name="Ross K."/>
            <person name="Ryan E."/>
            <person name="Settipalli S."/>
            <person name="Shea T."/>
            <person name="Sherpa N."/>
            <person name="Shi L."/>
            <person name="Shih D."/>
            <person name="Sparrow T."/>
            <person name="Spaulding J."/>
            <person name="Stalker J."/>
            <person name="Stange-Thomann N."/>
            <person name="Stavropoulos S."/>
            <person name="Stone C."/>
            <person name="Strader C."/>
            <person name="Tesfaye S."/>
            <person name="Thomson T."/>
            <person name="Thoulutsang Y."/>
            <person name="Thoulutsang D."/>
            <person name="Topham K."/>
            <person name="Topping I."/>
            <person name="Tsamla T."/>
            <person name="Vassiliev H."/>
            <person name="Vo A."/>
            <person name="Wangchuk T."/>
            <person name="Wangdi T."/>
            <person name="Weiand M."/>
            <person name="Wilkinson J."/>
            <person name="Wilson A."/>
            <person name="Yadav S."/>
            <person name="Young G."/>
            <person name="Yu Q."/>
            <person name="Zembek L."/>
            <person name="Zhong D."/>
            <person name="Zimmer A."/>
            <person name="Zwirko Z."/>
            <person name="Jaffe D.B."/>
            <person name="Alvarez P."/>
            <person name="Brockman W."/>
            <person name="Butler J."/>
            <person name="Chin C."/>
            <person name="Gnerre S."/>
            <person name="Grabherr M."/>
            <person name="Kleber M."/>
            <person name="Mauceli E."/>
            <person name="MacCallum I."/>
        </authorList>
    </citation>
    <scope>NUCLEOTIDE SEQUENCE [LARGE SCALE GENOMIC DNA]</scope>
    <source>
        <strain evidence="12">Tucson 15010-1051.87</strain>
    </source>
</reference>
<comment type="subcellular location">
    <subcellularLocation>
        <location evidence="1">Nucleus</location>
    </subcellularLocation>
</comment>
<dbReference type="eggNOG" id="KOG2905">
    <property type="taxonomic scope" value="Eukaryota"/>
</dbReference>
<dbReference type="EMBL" id="CH940648">
    <property type="protein sequence ID" value="EDW60243.1"/>
    <property type="molecule type" value="Genomic_DNA"/>
</dbReference>
<gene>
    <name evidence="11" type="primary">Dvir\GJ21374</name>
    <name evidence="11" type="ORF">Dvir_GJ21374</name>
</gene>
<dbReference type="GO" id="GO:0006368">
    <property type="term" value="P:transcription elongation by RNA polymerase II"/>
    <property type="evidence" value="ECO:0007669"/>
    <property type="project" value="UniProtKB-ARBA"/>
</dbReference>
<dbReference type="KEGG" id="dvi:6625939"/>
<accession>B4LPK5</accession>
<dbReference type="GO" id="GO:0005674">
    <property type="term" value="C:transcription factor TFIIF complex"/>
    <property type="evidence" value="ECO:0007669"/>
    <property type="project" value="InterPro"/>
</dbReference>
<evidence type="ECO:0000259" key="10">
    <source>
        <dbReference type="Pfam" id="PF17683"/>
    </source>
</evidence>
<evidence type="ECO:0000313" key="11">
    <source>
        <dbReference type="EMBL" id="EDW60243.1"/>
    </source>
</evidence>
<protein>
    <recommendedName>
        <fullName evidence="3">General transcription factor IIF subunit 2</fullName>
    </recommendedName>
    <alternativeName>
        <fullName evidence="8">Transcription initiation factor IIF subunit beta</fullName>
    </alternativeName>
</protein>
<evidence type="ECO:0000256" key="4">
    <source>
        <dbReference type="ARBA" id="ARBA00023015"/>
    </source>
</evidence>
<dbReference type="InterPro" id="IPR011039">
    <property type="entry name" value="TFIIF_interaction"/>
</dbReference>
<dbReference type="Pfam" id="PF17683">
    <property type="entry name" value="TFIIF_beta_N"/>
    <property type="match status" value="1"/>
</dbReference>
<keyword evidence="12" id="KW-1185">Reference proteome</keyword>
<dbReference type="InParanoid" id="B4LPK5"/>
<evidence type="ECO:0000313" key="12">
    <source>
        <dbReference type="Proteomes" id="UP000008792"/>
    </source>
</evidence>
<dbReference type="SUPFAM" id="SSF46785">
    <property type="entry name" value="Winged helix' DNA-binding domain"/>
    <property type="match status" value="1"/>
</dbReference>
<dbReference type="InterPro" id="IPR040504">
    <property type="entry name" value="TFIIF_beta_N"/>
</dbReference>
<dbReference type="OrthoDB" id="26094at2759"/>
<dbReference type="Gene3D" id="1.10.10.10">
    <property type="entry name" value="Winged helix-like DNA-binding domain superfamily/Winged helix DNA-binding domain"/>
    <property type="match status" value="1"/>
</dbReference>
<name>B4LPK5_DROVI</name>
<dbReference type="Proteomes" id="UP000008792">
    <property type="component" value="Unassembled WGS sequence"/>
</dbReference>